<evidence type="ECO:0000313" key="5">
    <source>
        <dbReference type="Proteomes" id="UP000468735"/>
    </source>
</evidence>
<dbReference type="RefSeq" id="WP_151566472.1">
    <property type="nucleotide sequence ID" value="NZ_WBMT01000020.1"/>
</dbReference>
<feature type="transmembrane region" description="Helical" evidence="2">
    <location>
        <begin position="147"/>
        <end position="167"/>
    </location>
</feature>
<dbReference type="InterPro" id="IPR050882">
    <property type="entry name" value="Prepilin_peptidase/N-MTase"/>
</dbReference>
<dbReference type="OrthoDB" id="2087435at2"/>
<keyword evidence="2" id="KW-1133">Transmembrane helix</keyword>
<keyword evidence="2" id="KW-0472">Membrane</keyword>
<feature type="transmembrane region" description="Helical" evidence="2">
    <location>
        <begin position="48"/>
        <end position="66"/>
    </location>
</feature>
<dbReference type="Pfam" id="PF01478">
    <property type="entry name" value="Peptidase_A24"/>
    <property type="match status" value="1"/>
</dbReference>
<protein>
    <submittedName>
        <fullName evidence="4">Prepilin peptidase</fullName>
    </submittedName>
</protein>
<feature type="domain" description="Prepilin type IV endopeptidase peptidase" evidence="3">
    <location>
        <begin position="54"/>
        <end position="162"/>
    </location>
</feature>
<dbReference type="Gene3D" id="1.20.120.1220">
    <property type="match status" value="1"/>
</dbReference>
<keyword evidence="2" id="KW-0812">Transmembrane</keyword>
<feature type="transmembrane region" description="Helical" evidence="2">
    <location>
        <begin position="73"/>
        <end position="92"/>
    </location>
</feature>
<dbReference type="InterPro" id="IPR000045">
    <property type="entry name" value="Prepilin_IV_endopep_pep"/>
</dbReference>
<sequence length="196" mass="20281">MEAPPAVWSFRADWTEPLRARPVPAVLTCVAVLTLLAWRIGAEPVLPAFLYLGAAGTALAFVDVAIKRLPDPLTLPSYGIGAVLLGGAAPFTEDGGGHFLHALFGLAALWALFAVQWLLMPSAIGLGDVKLAGVLGLYLGWLGLDGWLLGVAATFVIGGLVAAGLLVARRAGRRSELPYGPFLLAGALLAVLVHAG</sequence>
<evidence type="ECO:0000256" key="1">
    <source>
        <dbReference type="ARBA" id="ARBA00005801"/>
    </source>
</evidence>
<dbReference type="Proteomes" id="UP000468735">
    <property type="component" value="Unassembled WGS sequence"/>
</dbReference>
<dbReference type="PANTHER" id="PTHR30487:SF0">
    <property type="entry name" value="PREPILIN LEADER PEPTIDASE_N-METHYLTRANSFERASE-RELATED"/>
    <property type="match status" value="1"/>
</dbReference>
<dbReference type="GO" id="GO:0005886">
    <property type="term" value="C:plasma membrane"/>
    <property type="evidence" value="ECO:0007669"/>
    <property type="project" value="TreeGrafter"/>
</dbReference>
<dbReference type="AlphaFoldDB" id="A0A6H9YM22"/>
<evidence type="ECO:0000313" key="4">
    <source>
        <dbReference type="EMBL" id="KAB2343077.1"/>
    </source>
</evidence>
<dbReference type="GO" id="GO:0004190">
    <property type="term" value="F:aspartic-type endopeptidase activity"/>
    <property type="evidence" value="ECO:0007669"/>
    <property type="project" value="InterPro"/>
</dbReference>
<gene>
    <name evidence="4" type="ORF">F8566_36660</name>
</gene>
<accession>A0A6H9YM22</accession>
<feature type="transmembrane region" description="Helical" evidence="2">
    <location>
        <begin position="23"/>
        <end position="42"/>
    </location>
</feature>
<comment type="caution">
    <text evidence="4">The sequence shown here is derived from an EMBL/GenBank/DDBJ whole genome shotgun (WGS) entry which is preliminary data.</text>
</comment>
<evidence type="ECO:0000259" key="3">
    <source>
        <dbReference type="Pfam" id="PF01478"/>
    </source>
</evidence>
<organism evidence="4 5">
    <name type="scientific">Actinomadura rudentiformis</name>
    <dbReference type="NCBI Taxonomy" id="359158"/>
    <lineage>
        <taxon>Bacteria</taxon>
        <taxon>Bacillati</taxon>
        <taxon>Actinomycetota</taxon>
        <taxon>Actinomycetes</taxon>
        <taxon>Streptosporangiales</taxon>
        <taxon>Thermomonosporaceae</taxon>
        <taxon>Actinomadura</taxon>
    </lineage>
</organism>
<evidence type="ECO:0000256" key="2">
    <source>
        <dbReference type="SAM" id="Phobius"/>
    </source>
</evidence>
<reference evidence="4 5" key="1">
    <citation type="submission" date="2019-09" db="EMBL/GenBank/DDBJ databases">
        <title>Actinomadura physcomitrii sp. nov., a novel actinomycete isolated from moss [Physcomitrium sphaericum (Ludw) Fuernr].</title>
        <authorList>
            <person name="Zhuang X."/>
            <person name="Liu C."/>
        </authorList>
    </citation>
    <scope>NUCLEOTIDE SEQUENCE [LARGE SCALE GENOMIC DNA]</scope>
    <source>
        <strain evidence="4 5">HMC1</strain>
    </source>
</reference>
<feature type="transmembrane region" description="Helical" evidence="2">
    <location>
        <begin position="179"/>
        <end position="195"/>
    </location>
</feature>
<comment type="similarity">
    <text evidence="1">Belongs to the peptidase A24 family.</text>
</comment>
<feature type="transmembrane region" description="Helical" evidence="2">
    <location>
        <begin position="98"/>
        <end position="115"/>
    </location>
</feature>
<dbReference type="PANTHER" id="PTHR30487">
    <property type="entry name" value="TYPE 4 PREPILIN-LIKE PROTEINS LEADER PEPTIDE-PROCESSING ENZYME"/>
    <property type="match status" value="1"/>
</dbReference>
<dbReference type="EMBL" id="WBMT01000020">
    <property type="protein sequence ID" value="KAB2343077.1"/>
    <property type="molecule type" value="Genomic_DNA"/>
</dbReference>
<proteinExistence type="inferred from homology"/>
<name>A0A6H9YM22_9ACTN</name>
<keyword evidence="5" id="KW-1185">Reference proteome</keyword>
<dbReference type="GO" id="GO:0006465">
    <property type="term" value="P:signal peptide processing"/>
    <property type="evidence" value="ECO:0007669"/>
    <property type="project" value="TreeGrafter"/>
</dbReference>